<dbReference type="EMBL" id="JAHKKG010000021">
    <property type="protein sequence ID" value="MBU2670568.1"/>
    <property type="molecule type" value="Genomic_DNA"/>
</dbReference>
<keyword evidence="1" id="KW-1133">Transmembrane helix</keyword>
<protein>
    <submittedName>
        <fullName evidence="2">Uncharacterized protein</fullName>
    </submittedName>
</protein>
<evidence type="ECO:0000313" key="3">
    <source>
        <dbReference type="Proteomes" id="UP001519654"/>
    </source>
</evidence>
<gene>
    <name evidence="2" type="ORF">KOI35_44420</name>
</gene>
<sequence length="76" mass="8266">MGALAASLVVLAAALTVDVWVYRDAQTRQSRGDTPTVSLGSLRIETPAAWFLGCLILWVVFVPLYLTATGRNPFTR</sequence>
<reference evidence="2 3" key="1">
    <citation type="submission" date="2021-06" db="EMBL/GenBank/DDBJ databases">
        <title>Actinoplanes lichenicola sp. nov., and Actinoplanes ovalisporus sp. nov., isolated from lichen in Thailand.</title>
        <authorList>
            <person name="Saeng-In P."/>
            <person name="Kanchanasin P."/>
            <person name="Yuki M."/>
            <person name="Kudo T."/>
            <person name="Ohkuma M."/>
            <person name="Phongsopitanun W."/>
            <person name="Tanasupawat S."/>
        </authorList>
    </citation>
    <scope>NUCLEOTIDE SEQUENCE [LARGE SCALE GENOMIC DNA]</scope>
    <source>
        <strain evidence="2 3">NBRC 110975</strain>
    </source>
</reference>
<evidence type="ECO:0000256" key="1">
    <source>
        <dbReference type="SAM" id="Phobius"/>
    </source>
</evidence>
<dbReference type="RefSeq" id="WP_215795801.1">
    <property type="nucleotide sequence ID" value="NZ_JAHKKG010000021.1"/>
</dbReference>
<keyword evidence="3" id="KW-1185">Reference proteome</keyword>
<proteinExistence type="predicted"/>
<evidence type="ECO:0000313" key="2">
    <source>
        <dbReference type="EMBL" id="MBU2670568.1"/>
    </source>
</evidence>
<comment type="caution">
    <text evidence="2">The sequence shown here is derived from an EMBL/GenBank/DDBJ whole genome shotgun (WGS) entry which is preliminary data.</text>
</comment>
<keyword evidence="1" id="KW-0812">Transmembrane</keyword>
<keyword evidence="1" id="KW-0472">Membrane</keyword>
<feature type="transmembrane region" description="Helical" evidence="1">
    <location>
        <begin position="47"/>
        <end position="66"/>
    </location>
</feature>
<dbReference type="Proteomes" id="UP001519654">
    <property type="component" value="Unassembled WGS sequence"/>
</dbReference>
<accession>A0ABS5Z4G0</accession>
<name>A0ABS5Z4G0_9ACTN</name>
<organism evidence="2 3">
    <name type="scientific">Paractinoplanes bogorensis</name>
    <dbReference type="NCBI Taxonomy" id="1610840"/>
    <lineage>
        <taxon>Bacteria</taxon>
        <taxon>Bacillati</taxon>
        <taxon>Actinomycetota</taxon>
        <taxon>Actinomycetes</taxon>
        <taxon>Micromonosporales</taxon>
        <taxon>Micromonosporaceae</taxon>
        <taxon>Paractinoplanes</taxon>
    </lineage>
</organism>